<dbReference type="AlphaFoldDB" id="A0A815RUT7"/>
<dbReference type="Proteomes" id="UP000663852">
    <property type="component" value="Unassembled WGS sequence"/>
</dbReference>
<dbReference type="OrthoDB" id="10013668at2759"/>
<proteinExistence type="predicted"/>
<organism evidence="8 10">
    <name type="scientific">Adineta ricciae</name>
    <name type="common">Rotifer</name>
    <dbReference type="NCBI Taxonomy" id="249248"/>
    <lineage>
        <taxon>Eukaryota</taxon>
        <taxon>Metazoa</taxon>
        <taxon>Spiralia</taxon>
        <taxon>Gnathifera</taxon>
        <taxon>Rotifera</taxon>
        <taxon>Eurotatoria</taxon>
        <taxon>Bdelloidea</taxon>
        <taxon>Adinetida</taxon>
        <taxon>Adinetidae</taxon>
        <taxon>Adineta</taxon>
    </lineage>
</organism>
<dbReference type="Pfam" id="PF00001">
    <property type="entry name" value="7tm_1"/>
    <property type="match status" value="1"/>
</dbReference>
<evidence type="ECO:0000313" key="8">
    <source>
        <dbReference type="EMBL" id="CAF1479806.1"/>
    </source>
</evidence>
<protein>
    <recommendedName>
        <fullName evidence="6">G-protein coupled receptors family 1 profile domain-containing protein</fullName>
    </recommendedName>
</protein>
<dbReference type="InterPro" id="IPR017452">
    <property type="entry name" value="GPCR_Rhodpsn_7TM"/>
</dbReference>
<evidence type="ECO:0000256" key="4">
    <source>
        <dbReference type="ARBA" id="ARBA00023136"/>
    </source>
</evidence>
<gene>
    <name evidence="8" type="ORF">EDS130_LOCUS41365</name>
    <name evidence="7" type="ORF">XAT740_LOCUS11090</name>
</gene>
<keyword evidence="4 5" id="KW-0472">Membrane</keyword>
<feature type="transmembrane region" description="Helical" evidence="5">
    <location>
        <begin position="240"/>
        <end position="260"/>
    </location>
</feature>
<comment type="caution">
    <text evidence="8">The sequence shown here is derived from an EMBL/GenBank/DDBJ whole genome shotgun (WGS) entry which is preliminary data.</text>
</comment>
<dbReference type="EMBL" id="CAJNOJ010000540">
    <property type="protein sequence ID" value="CAF1479806.1"/>
    <property type="molecule type" value="Genomic_DNA"/>
</dbReference>
<evidence type="ECO:0000256" key="1">
    <source>
        <dbReference type="ARBA" id="ARBA00004370"/>
    </source>
</evidence>
<feature type="transmembrane region" description="Helical" evidence="5">
    <location>
        <begin position="176"/>
        <end position="201"/>
    </location>
</feature>
<sequence>MPSASQWYSFEYNLSHFGGPLLIGIGSVSCILNILVFTKSSLGKNSCTICLTTVNIINLLFLYFGLLSTVLDIGYNINPSSTSIIFCRFRFYMATLLSCCQSSCLVLASIDRTLITSSHASWRKRSTPRLMITSIISICSFWAIFHIHVWIFTQILEYKPNYFMCYHQPGAYTVFISYYSLLTNGIVPPVFFAIFGCWTVMNIRQARSIKQRLSMVPTGVATIGRLHNLRSQDQQLIRMLLVDIIIYIICKLPVVILYMYAQITQYAEKSEEQHTIEQAILQFAYFVFFIENSIGCYTNLLVSKRFRKELLRLLTKTR</sequence>
<feature type="transmembrane region" description="Helical" evidence="5">
    <location>
        <begin position="130"/>
        <end position="156"/>
    </location>
</feature>
<dbReference type="EMBL" id="CAJNOR010000602">
    <property type="protein sequence ID" value="CAF0959277.1"/>
    <property type="molecule type" value="Genomic_DNA"/>
</dbReference>
<comment type="subcellular location">
    <subcellularLocation>
        <location evidence="1">Membrane</location>
    </subcellularLocation>
</comment>
<feature type="transmembrane region" description="Helical" evidence="5">
    <location>
        <begin position="280"/>
        <end position="302"/>
    </location>
</feature>
<evidence type="ECO:0000313" key="9">
    <source>
        <dbReference type="Proteomes" id="UP000663828"/>
    </source>
</evidence>
<dbReference type="PANTHER" id="PTHR46641">
    <property type="entry name" value="FMRFAMIDE RECEPTOR-RELATED"/>
    <property type="match status" value="1"/>
</dbReference>
<feature type="transmembrane region" description="Helical" evidence="5">
    <location>
        <begin position="49"/>
        <end position="71"/>
    </location>
</feature>
<dbReference type="PROSITE" id="PS50262">
    <property type="entry name" value="G_PROTEIN_RECEP_F1_2"/>
    <property type="match status" value="1"/>
</dbReference>
<dbReference type="InterPro" id="IPR000276">
    <property type="entry name" value="GPCR_Rhodpsn"/>
</dbReference>
<dbReference type="InterPro" id="IPR052954">
    <property type="entry name" value="GPCR-Ligand_Int"/>
</dbReference>
<dbReference type="Proteomes" id="UP000663828">
    <property type="component" value="Unassembled WGS sequence"/>
</dbReference>
<keyword evidence="3 5" id="KW-1133">Transmembrane helix</keyword>
<accession>A0A815RUT7</accession>
<name>A0A815RUT7_ADIRI</name>
<feature type="domain" description="G-protein coupled receptors family 1 profile" evidence="6">
    <location>
        <begin position="29"/>
        <end position="303"/>
    </location>
</feature>
<feature type="transmembrane region" description="Helical" evidence="5">
    <location>
        <begin position="17"/>
        <end position="37"/>
    </location>
</feature>
<feature type="transmembrane region" description="Helical" evidence="5">
    <location>
        <begin position="91"/>
        <end position="110"/>
    </location>
</feature>
<reference evidence="8" key="1">
    <citation type="submission" date="2021-02" db="EMBL/GenBank/DDBJ databases">
        <authorList>
            <person name="Nowell W R."/>
        </authorList>
    </citation>
    <scope>NUCLEOTIDE SEQUENCE</scope>
</reference>
<dbReference type="PANTHER" id="PTHR46641:SF2">
    <property type="entry name" value="FMRFAMIDE RECEPTOR"/>
    <property type="match status" value="1"/>
</dbReference>
<dbReference type="Gene3D" id="1.20.1070.10">
    <property type="entry name" value="Rhodopsin 7-helix transmembrane proteins"/>
    <property type="match status" value="1"/>
</dbReference>
<evidence type="ECO:0000313" key="10">
    <source>
        <dbReference type="Proteomes" id="UP000663852"/>
    </source>
</evidence>
<dbReference type="GO" id="GO:0016020">
    <property type="term" value="C:membrane"/>
    <property type="evidence" value="ECO:0007669"/>
    <property type="project" value="UniProtKB-SubCell"/>
</dbReference>
<dbReference type="SUPFAM" id="SSF81321">
    <property type="entry name" value="Family A G protein-coupled receptor-like"/>
    <property type="match status" value="1"/>
</dbReference>
<evidence type="ECO:0000313" key="7">
    <source>
        <dbReference type="EMBL" id="CAF0959277.1"/>
    </source>
</evidence>
<dbReference type="GO" id="GO:0004930">
    <property type="term" value="F:G protein-coupled receptor activity"/>
    <property type="evidence" value="ECO:0007669"/>
    <property type="project" value="InterPro"/>
</dbReference>
<evidence type="ECO:0000256" key="5">
    <source>
        <dbReference type="SAM" id="Phobius"/>
    </source>
</evidence>
<keyword evidence="2 5" id="KW-0812">Transmembrane</keyword>
<evidence type="ECO:0000256" key="3">
    <source>
        <dbReference type="ARBA" id="ARBA00022989"/>
    </source>
</evidence>
<evidence type="ECO:0000259" key="6">
    <source>
        <dbReference type="PROSITE" id="PS50262"/>
    </source>
</evidence>
<evidence type="ECO:0000256" key="2">
    <source>
        <dbReference type="ARBA" id="ARBA00022692"/>
    </source>
</evidence>
<keyword evidence="9" id="KW-1185">Reference proteome</keyword>